<proteinExistence type="predicted"/>
<evidence type="ECO:0000256" key="1">
    <source>
        <dbReference type="PROSITE-ProRule" id="PRU00047"/>
    </source>
</evidence>
<dbReference type="GO" id="GO:0008270">
    <property type="term" value="F:zinc ion binding"/>
    <property type="evidence" value="ECO:0007669"/>
    <property type="project" value="UniProtKB-KW"/>
</dbReference>
<protein>
    <recommendedName>
        <fullName evidence="3">CCHC-type domain-containing protein</fullName>
    </recommendedName>
</protein>
<accession>A0A7J0DI33</accession>
<dbReference type="Proteomes" id="UP000585474">
    <property type="component" value="Unassembled WGS sequence"/>
</dbReference>
<dbReference type="GO" id="GO:0003676">
    <property type="term" value="F:nucleic acid binding"/>
    <property type="evidence" value="ECO:0007669"/>
    <property type="project" value="InterPro"/>
</dbReference>
<dbReference type="SMART" id="SM00343">
    <property type="entry name" value="ZnF_C2HC"/>
    <property type="match status" value="1"/>
</dbReference>
<dbReference type="EMBL" id="BJWL01000235">
    <property type="protein sequence ID" value="GFS35601.1"/>
    <property type="molecule type" value="Genomic_DNA"/>
</dbReference>
<name>A0A7J0DI33_9ERIC</name>
<evidence type="ECO:0000313" key="5">
    <source>
        <dbReference type="Proteomes" id="UP000585474"/>
    </source>
</evidence>
<dbReference type="OrthoDB" id="1626798at2759"/>
<dbReference type="InterPro" id="IPR001878">
    <property type="entry name" value="Znf_CCHC"/>
</dbReference>
<gene>
    <name evidence="4" type="ORF">Acr_00g0040870</name>
</gene>
<keyword evidence="5" id="KW-1185">Reference proteome</keyword>
<dbReference type="InterPro" id="IPR036875">
    <property type="entry name" value="Znf_CCHC_sf"/>
</dbReference>
<sequence length="163" mass="18739">MAGVLVKNKKEALYRNNKKGGHYRQQNKKGKKSNGKLKNKEDGSKPQHGRSPQTRGIQPNCSTNEERFFGSRRYDIKCYNCGKKGHFQKNCWFKKKSAESNLVTSKNHQEDSEEEWDIQAYFVMTGSTKGDYSKEEIDFDKPLEQSNMVTAKIVASFGSDREE</sequence>
<dbReference type="AlphaFoldDB" id="A0A7J0DI33"/>
<organism evidence="4 5">
    <name type="scientific">Actinidia rufa</name>
    <dbReference type="NCBI Taxonomy" id="165716"/>
    <lineage>
        <taxon>Eukaryota</taxon>
        <taxon>Viridiplantae</taxon>
        <taxon>Streptophyta</taxon>
        <taxon>Embryophyta</taxon>
        <taxon>Tracheophyta</taxon>
        <taxon>Spermatophyta</taxon>
        <taxon>Magnoliopsida</taxon>
        <taxon>eudicotyledons</taxon>
        <taxon>Gunneridae</taxon>
        <taxon>Pentapetalae</taxon>
        <taxon>asterids</taxon>
        <taxon>Ericales</taxon>
        <taxon>Actinidiaceae</taxon>
        <taxon>Actinidia</taxon>
    </lineage>
</organism>
<keyword evidence="1" id="KW-0863">Zinc-finger</keyword>
<keyword evidence="1" id="KW-0862">Zinc</keyword>
<feature type="domain" description="CCHC-type" evidence="3">
    <location>
        <begin position="77"/>
        <end position="91"/>
    </location>
</feature>
<comment type="caution">
    <text evidence="4">The sequence shown here is derived from an EMBL/GenBank/DDBJ whole genome shotgun (WGS) entry which is preliminary data.</text>
</comment>
<dbReference type="SUPFAM" id="SSF57756">
    <property type="entry name" value="Retrovirus zinc finger-like domains"/>
    <property type="match status" value="1"/>
</dbReference>
<evidence type="ECO:0000259" key="3">
    <source>
        <dbReference type="PROSITE" id="PS50158"/>
    </source>
</evidence>
<keyword evidence="1" id="KW-0479">Metal-binding</keyword>
<evidence type="ECO:0000256" key="2">
    <source>
        <dbReference type="SAM" id="MobiDB-lite"/>
    </source>
</evidence>
<dbReference type="Pfam" id="PF00098">
    <property type="entry name" value="zf-CCHC"/>
    <property type="match status" value="1"/>
</dbReference>
<dbReference type="Gene3D" id="4.10.60.10">
    <property type="entry name" value="Zinc finger, CCHC-type"/>
    <property type="match status" value="1"/>
</dbReference>
<feature type="compositionally biased region" description="Polar residues" evidence="2">
    <location>
        <begin position="50"/>
        <end position="63"/>
    </location>
</feature>
<feature type="region of interest" description="Disordered" evidence="2">
    <location>
        <begin position="1"/>
        <end position="64"/>
    </location>
</feature>
<feature type="compositionally biased region" description="Basic residues" evidence="2">
    <location>
        <begin position="16"/>
        <end position="37"/>
    </location>
</feature>
<dbReference type="PROSITE" id="PS50158">
    <property type="entry name" value="ZF_CCHC"/>
    <property type="match status" value="1"/>
</dbReference>
<reference evidence="5" key="1">
    <citation type="submission" date="2019-07" db="EMBL/GenBank/DDBJ databases">
        <title>De Novo Assembly of kiwifruit Actinidia rufa.</title>
        <authorList>
            <person name="Sugita-Konishi S."/>
            <person name="Sato K."/>
            <person name="Mori E."/>
            <person name="Abe Y."/>
            <person name="Kisaki G."/>
            <person name="Hamano K."/>
            <person name="Suezawa K."/>
            <person name="Otani M."/>
            <person name="Fukuda T."/>
            <person name="Manabe T."/>
            <person name="Gomi K."/>
            <person name="Tabuchi M."/>
            <person name="Akimitsu K."/>
            <person name="Kataoka I."/>
        </authorList>
    </citation>
    <scope>NUCLEOTIDE SEQUENCE [LARGE SCALE GENOMIC DNA]</scope>
    <source>
        <strain evidence="5">cv. Fuchu</strain>
    </source>
</reference>
<evidence type="ECO:0000313" key="4">
    <source>
        <dbReference type="EMBL" id="GFS35601.1"/>
    </source>
</evidence>